<dbReference type="Gene3D" id="3.40.50.2000">
    <property type="entry name" value="Glycogen Phosphorylase B"/>
    <property type="match status" value="1"/>
</dbReference>
<dbReference type="PANTHER" id="PTHR21015:SF22">
    <property type="entry name" value="GLYCOSYLTRANSFERASE"/>
    <property type="match status" value="1"/>
</dbReference>
<accession>A0A9P2G692</accession>
<dbReference type="PANTHER" id="PTHR21015">
    <property type="entry name" value="UDP-N-ACETYLGLUCOSAMINE--N-ACETYLMURAMYL-(PENTAPEPTIDE) PYROPHOSPHORYL-UNDECAPRENOL N-ACETYLGLUCOSAMINE TRANSFERASE 1"/>
    <property type="match status" value="1"/>
</dbReference>
<evidence type="ECO:0000256" key="1">
    <source>
        <dbReference type="PIRSR" id="PIRSR620023-1"/>
    </source>
</evidence>
<dbReference type="SUPFAM" id="SSF53756">
    <property type="entry name" value="UDP-Glycosyltransferase/glycogen phosphorylase"/>
    <property type="match status" value="1"/>
</dbReference>
<dbReference type="GeneID" id="66319884"/>
<dbReference type="InterPro" id="IPR020023">
    <property type="entry name" value="PseG"/>
</dbReference>
<evidence type="ECO:0000256" key="2">
    <source>
        <dbReference type="PIRSR" id="PIRSR620023-2"/>
    </source>
</evidence>
<dbReference type="Proteomes" id="UP000006160">
    <property type="component" value="Unassembled WGS sequence"/>
</dbReference>
<evidence type="ECO:0000313" key="3">
    <source>
        <dbReference type="EMBL" id="EES90781.1"/>
    </source>
</evidence>
<sequence>MKIAVRADGGNQIGIGHIMRTLVLAKELAKTNDVFYICKISKESPEKYSKGIEIVKKSGFNIKTISETNILDELKFIKADCLITDSYDVDEYYFNNTKKMFEFTGYIDDLNLYNFNVDFIINQNIGCENYKYNTNKDTKLFLGTDYIMLREEFRNASLNLNINKKVKNIMITVGGSDSNGITNRIYNYIKDLPFQFHIIIGPSFKKENIQSLIELIKKGHRNIKLHINEKIINVMKKCDVAISACGSTLYELAILGIPTLGIIVSDNQELTAYKMEQRNIIFNLGWYNELNKEKLLYYLNLICEYKNRKLMIQNYNIFNKYGVEKLACLINHMYKEVNY</sequence>
<reference evidence="3 4" key="1">
    <citation type="submission" date="2009-10" db="EMBL/GenBank/DDBJ databases">
        <authorList>
            <person name="Shrivastava S."/>
            <person name="Brinkac L.B."/>
            <person name="Brown J.L."/>
            <person name="Bruce D.B."/>
            <person name="Detter C."/>
            <person name="Green L.D."/>
            <person name="Munk C.A."/>
            <person name="Rogers Y.C."/>
            <person name="Tapia R."/>
            <person name="Saunders E.S."/>
            <person name="Sims D.R."/>
            <person name="Smith L.A."/>
            <person name="Smith T.J."/>
            <person name="Sutton G."/>
            <person name="Brettin T."/>
        </authorList>
    </citation>
    <scope>NUCLEOTIDE SEQUENCE [LARGE SCALE GENOMIC DNA]</scope>
    <source>
        <strain evidence="4">D str. 1873</strain>
    </source>
</reference>
<evidence type="ECO:0000313" key="4">
    <source>
        <dbReference type="Proteomes" id="UP000006160"/>
    </source>
</evidence>
<dbReference type="NCBIfam" id="TIGR03590">
    <property type="entry name" value="PseG"/>
    <property type="match status" value="1"/>
</dbReference>
<feature type="binding site" evidence="2">
    <location>
        <position position="150"/>
    </location>
    <ligand>
        <name>substrate</name>
    </ligand>
</feature>
<dbReference type="EMBL" id="ACSJ01000007">
    <property type="protein sequence ID" value="EES90781.1"/>
    <property type="molecule type" value="Genomic_DNA"/>
</dbReference>
<dbReference type="RefSeq" id="WP_003375292.1">
    <property type="nucleotide sequence ID" value="NZ_ACSJ01000007.1"/>
</dbReference>
<protein>
    <submittedName>
        <fullName evidence="3">Pseudaminic acid biosynthesis-associated protein PseG</fullName>
    </submittedName>
</protein>
<comment type="caution">
    <text evidence="3">The sequence shown here is derived from an EMBL/GenBank/DDBJ whole genome shotgun (WGS) entry which is preliminary data.</text>
</comment>
<dbReference type="AlphaFoldDB" id="A0A9P2G692"/>
<feature type="binding site" evidence="2">
    <location>
        <position position="251"/>
    </location>
    <ligand>
        <name>substrate</name>
    </ligand>
</feature>
<dbReference type="GO" id="GO:0016757">
    <property type="term" value="F:glycosyltransferase activity"/>
    <property type="evidence" value="ECO:0007669"/>
    <property type="project" value="TreeGrafter"/>
</dbReference>
<organism evidence="3 4">
    <name type="scientific">Clostridium botulinum D str. 1873</name>
    <dbReference type="NCBI Taxonomy" id="592027"/>
    <lineage>
        <taxon>Bacteria</taxon>
        <taxon>Bacillati</taxon>
        <taxon>Bacillota</taxon>
        <taxon>Clostridia</taxon>
        <taxon>Eubacteriales</taxon>
        <taxon>Clostridiaceae</taxon>
        <taxon>Clostridium</taxon>
    </lineage>
</organism>
<name>A0A9P2G692_CLOBO</name>
<dbReference type="Gene3D" id="3.40.50.11190">
    <property type="match status" value="1"/>
</dbReference>
<proteinExistence type="predicted"/>
<gene>
    <name evidence="3" type="primary">pseG</name>
    <name evidence="3" type="ORF">CLG_B1174</name>
</gene>
<feature type="active site" description="Proton acceptor" evidence="1">
    <location>
        <position position="17"/>
    </location>
</feature>